<dbReference type="SUPFAM" id="SSF55781">
    <property type="entry name" value="GAF domain-like"/>
    <property type="match status" value="1"/>
</dbReference>
<comment type="caution">
    <text evidence="12">The sequence shown here is derived from an EMBL/GenBank/DDBJ whole genome shotgun (WGS) entry which is preliminary data.</text>
</comment>
<dbReference type="InterPro" id="IPR036457">
    <property type="entry name" value="PPM-type-like_dom_sf"/>
</dbReference>
<evidence type="ECO:0000256" key="3">
    <source>
        <dbReference type="ARBA" id="ARBA00012438"/>
    </source>
</evidence>
<keyword evidence="13" id="KW-1185">Reference proteome</keyword>
<feature type="domain" description="Response regulatory" evidence="9">
    <location>
        <begin position="547"/>
        <end position="662"/>
    </location>
</feature>
<evidence type="ECO:0000256" key="4">
    <source>
        <dbReference type="ARBA" id="ARBA00022553"/>
    </source>
</evidence>
<dbReference type="Gene3D" id="3.40.50.2300">
    <property type="match status" value="1"/>
</dbReference>
<dbReference type="PROSITE" id="PS50113">
    <property type="entry name" value="PAC"/>
    <property type="match status" value="1"/>
</dbReference>
<dbReference type="SUPFAM" id="SSF52172">
    <property type="entry name" value="CheY-like"/>
    <property type="match status" value="1"/>
</dbReference>
<evidence type="ECO:0000256" key="1">
    <source>
        <dbReference type="ARBA" id="ARBA00000085"/>
    </source>
</evidence>
<dbReference type="SUPFAM" id="SSF55785">
    <property type="entry name" value="PYP-like sensor domain (PAS domain)"/>
    <property type="match status" value="1"/>
</dbReference>
<dbReference type="InterPro" id="IPR001932">
    <property type="entry name" value="PPM-type_phosphatase-like_dom"/>
</dbReference>
<dbReference type="InterPro" id="IPR003661">
    <property type="entry name" value="HisK_dim/P_dom"/>
</dbReference>
<dbReference type="SMART" id="SM00388">
    <property type="entry name" value="HisKA"/>
    <property type="match status" value="1"/>
</dbReference>
<dbReference type="Pfam" id="PF00512">
    <property type="entry name" value="HisKA"/>
    <property type="match status" value="1"/>
</dbReference>
<dbReference type="InterPro" id="IPR029016">
    <property type="entry name" value="GAF-like_dom_sf"/>
</dbReference>
<evidence type="ECO:0000259" key="11">
    <source>
        <dbReference type="PROSITE" id="PS50113"/>
    </source>
</evidence>
<accession>A0ABV6A4F1</accession>
<dbReference type="InterPro" id="IPR004358">
    <property type="entry name" value="Sig_transdc_His_kin-like_C"/>
</dbReference>
<dbReference type="InterPro" id="IPR003594">
    <property type="entry name" value="HATPase_dom"/>
</dbReference>
<dbReference type="InterPro" id="IPR036890">
    <property type="entry name" value="HATPase_C_sf"/>
</dbReference>
<dbReference type="SMART" id="SM00091">
    <property type="entry name" value="PAS"/>
    <property type="match status" value="1"/>
</dbReference>
<dbReference type="InterPro" id="IPR000700">
    <property type="entry name" value="PAS-assoc_C"/>
</dbReference>
<name>A0ABV6A4F1_9PSEU</name>
<dbReference type="SMART" id="SM00448">
    <property type="entry name" value="REC"/>
    <property type="match status" value="1"/>
</dbReference>
<dbReference type="CDD" id="cd00082">
    <property type="entry name" value="HisKA"/>
    <property type="match status" value="1"/>
</dbReference>
<comment type="catalytic activity">
    <reaction evidence="1">
        <text>ATP + protein L-histidine = ADP + protein N-phospho-L-histidine.</text>
        <dbReference type="EC" id="2.7.13.3"/>
    </reaction>
</comment>
<evidence type="ECO:0000313" key="13">
    <source>
        <dbReference type="Proteomes" id="UP001589693"/>
    </source>
</evidence>
<dbReference type="Gene3D" id="3.60.40.10">
    <property type="entry name" value="PPM-type phosphatase domain"/>
    <property type="match status" value="1"/>
</dbReference>
<dbReference type="PROSITE" id="PS50112">
    <property type="entry name" value="PAS"/>
    <property type="match status" value="1"/>
</dbReference>
<dbReference type="CDD" id="cd17574">
    <property type="entry name" value="REC_OmpR"/>
    <property type="match status" value="1"/>
</dbReference>
<dbReference type="Gene3D" id="3.30.450.20">
    <property type="entry name" value="PAS domain"/>
    <property type="match status" value="2"/>
</dbReference>
<keyword evidence="5" id="KW-0808">Transferase</keyword>
<dbReference type="RefSeq" id="WP_377857905.1">
    <property type="nucleotide sequence ID" value="NZ_JBHLZU010000021.1"/>
</dbReference>
<dbReference type="PANTHER" id="PTHR43547">
    <property type="entry name" value="TWO-COMPONENT HISTIDINE KINASE"/>
    <property type="match status" value="1"/>
</dbReference>
<evidence type="ECO:0000256" key="5">
    <source>
        <dbReference type="ARBA" id="ARBA00022777"/>
    </source>
</evidence>
<dbReference type="SUPFAM" id="SSF47384">
    <property type="entry name" value="Homodimeric domain of signal transducing histidine kinase"/>
    <property type="match status" value="1"/>
</dbReference>
<dbReference type="InterPro" id="IPR001610">
    <property type="entry name" value="PAC"/>
</dbReference>
<dbReference type="InterPro" id="IPR035965">
    <property type="entry name" value="PAS-like_dom_sf"/>
</dbReference>
<gene>
    <name evidence="12" type="ORF">ACFFQA_26735</name>
</gene>
<dbReference type="InterPro" id="IPR005467">
    <property type="entry name" value="His_kinase_dom"/>
</dbReference>
<organism evidence="12 13">
    <name type="scientific">Allokutzneria oryzae</name>
    <dbReference type="NCBI Taxonomy" id="1378989"/>
    <lineage>
        <taxon>Bacteria</taxon>
        <taxon>Bacillati</taxon>
        <taxon>Actinomycetota</taxon>
        <taxon>Actinomycetes</taxon>
        <taxon>Pseudonocardiales</taxon>
        <taxon>Pseudonocardiaceae</taxon>
        <taxon>Allokutzneria</taxon>
    </lineage>
</organism>
<dbReference type="CDD" id="cd16922">
    <property type="entry name" value="HATPase_EvgS-ArcB-TorS-like"/>
    <property type="match status" value="1"/>
</dbReference>
<keyword evidence="6" id="KW-0902">Two-component regulatory system</keyword>
<dbReference type="Proteomes" id="UP001589693">
    <property type="component" value="Unassembled WGS sequence"/>
</dbReference>
<evidence type="ECO:0000259" key="10">
    <source>
        <dbReference type="PROSITE" id="PS50112"/>
    </source>
</evidence>
<dbReference type="SUPFAM" id="SSF81606">
    <property type="entry name" value="PP2C-like"/>
    <property type="match status" value="1"/>
</dbReference>
<dbReference type="Pfam" id="PF13581">
    <property type="entry name" value="HATPase_c_2"/>
    <property type="match status" value="1"/>
</dbReference>
<dbReference type="Pfam" id="PF13426">
    <property type="entry name" value="PAS_9"/>
    <property type="match status" value="1"/>
</dbReference>
<dbReference type="PRINTS" id="PR00344">
    <property type="entry name" value="BCTRLSENSOR"/>
</dbReference>
<dbReference type="SMART" id="SM00331">
    <property type="entry name" value="PP2C_SIG"/>
    <property type="match status" value="1"/>
</dbReference>
<dbReference type="CDD" id="cd00130">
    <property type="entry name" value="PAS"/>
    <property type="match status" value="1"/>
</dbReference>
<dbReference type="InterPro" id="IPR001789">
    <property type="entry name" value="Sig_transdc_resp-reg_receiver"/>
</dbReference>
<feature type="modified residue" description="4-aspartylphosphate" evidence="7">
    <location>
        <position position="595"/>
    </location>
</feature>
<dbReference type="InterPro" id="IPR011006">
    <property type="entry name" value="CheY-like_superfamily"/>
</dbReference>
<evidence type="ECO:0000259" key="9">
    <source>
        <dbReference type="PROSITE" id="PS50110"/>
    </source>
</evidence>
<evidence type="ECO:0000313" key="12">
    <source>
        <dbReference type="EMBL" id="MFB9907545.1"/>
    </source>
</evidence>
<evidence type="ECO:0000256" key="2">
    <source>
        <dbReference type="ARBA" id="ARBA00004236"/>
    </source>
</evidence>
<dbReference type="Pfam" id="PF02518">
    <property type="entry name" value="HATPase_c"/>
    <property type="match status" value="1"/>
</dbReference>
<dbReference type="PROSITE" id="PS50110">
    <property type="entry name" value="RESPONSE_REGULATORY"/>
    <property type="match status" value="1"/>
</dbReference>
<dbReference type="SUPFAM" id="SSF55874">
    <property type="entry name" value="ATPase domain of HSP90 chaperone/DNA topoisomerase II/histidine kinase"/>
    <property type="match status" value="2"/>
</dbReference>
<feature type="domain" description="Histidine kinase" evidence="8">
    <location>
        <begin position="287"/>
        <end position="505"/>
    </location>
</feature>
<dbReference type="SMART" id="SM00387">
    <property type="entry name" value="HATPase_c"/>
    <property type="match status" value="1"/>
</dbReference>
<dbReference type="InterPro" id="IPR036097">
    <property type="entry name" value="HisK_dim/P_sf"/>
</dbReference>
<dbReference type="Gene3D" id="3.30.450.40">
    <property type="match status" value="1"/>
</dbReference>
<feature type="domain" description="PAS" evidence="10">
    <location>
        <begin position="671"/>
        <end position="708"/>
    </location>
</feature>
<proteinExistence type="predicted"/>
<dbReference type="PROSITE" id="PS50109">
    <property type="entry name" value="HIS_KIN"/>
    <property type="match status" value="1"/>
</dbReference>
<dbReference type="EMBL" id="JBHLZU010000021">
    <property type="protein sequence ID" value="MFB9907545.1"/>
    <property type="molecule type" value="Genomic_DNA"/>
</dbReference>
<dbReference type="Pfam" id="PF00072">
    <property type="entry name" value="Response_reg"/>
    <property type="match status" value="1"/>
</dbReference>
<dbReference type="NCBIfam" id="TIGR00229">
    <property type="entry name" value="sensory_box"/>
    <property type="match status" value="1"/>
</dbReference>
<evidence type="ECO:0000259" key="8">
    <source>
        <dbReference type="PROSITE" id="PS50109"/>
    </source>
</evidence>
<dbReference type="CDD" id="cd16936">
    <property type="entry name" value="HATPase_RsbW-like"/>
    <property type="match status" value="1"/>
</dbReference>
<reference evidence="12 13" key="1">
    <citation type="submission" date="2024-09" db="EMBL/GenBank/DDBJ databases">
        <authorList>
            <person name="Sun Q."/>
            <person name="Mori K."/>
        </authorList>
    </citation>
    <scope>NUCLEOTIDE SEQUENCE [LARGE SCALE GENOMIC DNA]</scope>
    <source>
        <strain evidence="12 13">TBRC 7907</strain>
    </source>
</reference>
<dbReference type="InterPro" id="IPR000014">
    <property type="entry name" value="PAS"/>
</dbReference>
<feature type="domain" description="PAC" evidence="11">
    <location>
        <begin position="748"/>
        <end position="799"/>
    </location>
</feature>
<comment type="subcellular location">
    <subcellularLocation>
        <location evidence="2">Cell membrane</location>
    </subcellularLocation>
</comment>
<dbReference type="Gene3D" id="3.30.565.10">
    <property type="entry name" value="Histidine kinase-like ATPase, C-terminal domain"/>
    <property type="match status" value="2"/>
</dbReference>
<dbReference type="PANTHER" id="PTHR43547:SF2">
    <property type="entry name" value="HYBRID SIGNAL TRANSDUCTION HISTIDINE KINASE C"/>
    <property type="match status" value="1"/>
</dbReference>
<evidence type="ECO:0000256" key="7">
    <source>
        <dbReference type="PROSITE-ProRule" id="PRU00169"/>
    </source>
</evidence>
<sequence>MGQLIASRDWADTPLGPMPDWPPELVAAINTCLPSRVPMLLWWGPELIQIYNDAYVSALGDKHPRALGERAADCWAEAWAQLGPLADAVLAGRGATYSDNQPLLVNRYGYAEETYWTFSYSPVLDTRGEVLGIFVATTDTTLQVIGDRRMRALRALAESRVAADVPTACRAVERVLARFTADIPYSRIHLTLEEEAENVAATSRRAEWADDVIVLPLVVSGRQAPIGALVLAVSRHRALDEDYRLFLELVAGQVSLVLTDVLAYQAERRRAETLAELSRAKSELFSYVSHEFRTPLTLIAGPAEDAISDTDEPLPPSQLERMRVIRRNAARLGRLVDDMLDFARIEAGHLRPDAAETDLAALTREIAESFAPAVARAGLGFTVEAPPLPGPVRVDAGMWEKVVLNLLSNAVKYTLSGQVQLCLRASGDHALLIVSDTGIGIPEDQIPLLFQRFHRVHGSRGRSHEGTGIGLALVDELVRLHGGTVAVTSEEGVGTSFSVLVPLSESDAVAVRQERTAIAPVYVEEAVRWSSADPPPSRRRPEPDAALVLVVEDNADMRAFLLRLLEPRWRVLAAADGASGLALAREHRPDLVLSDVMMPELDGLELLRELRADPATASIPVIFLSARSGEVDTVEGLDAGADDYLPKPFSTQELLARVRANLELARLRNGESRFRRALVDSLQEGFLVGDTRGTVIEINSAFTEITGYPVSVLPCSWPFPWLFDPRERPDDYRAQEAAFHRFLSEGGGQFRIPFRHREGHRIWVEINATTVPGRDGERLFVGTIRDITAEKLAAERDGTVTEFAAALAAATDVTEVLDAGISALRKALHTSEAVAVVWPAEGLTALVVGVDSLEELRPAAREALATARARPVATVLVTAGETPGIAAPLGDNEAAVWLGLAPGRLLSQEEQALFGLLSSHLAQALHRARDYERARGVALTLQHAILGPTDLPPGFAVRYEPAVQPLEVGGDWYDVVRLPDGRIGVVVGDCVGRGIEAAAVMGQLRSSARALLLRANGPAQALEDMDTFAEQIPGAMCTTVFCAVVDPADGTLRYSNAGHPPPILAHPDRTRELLTDRSLPLAVAAGRSRPETKTQLRPGSTLLLYTDGLIERRDVPVLDGIGAAERVVLDSAALRPGELADRLLAELVPPVGHDDDIAVLVYRHPPEPLLLDLPARADQLAVMRGRLRAWLATADVPASVAEAVVVAVCEACTNAMEHGYGGDSDKRVRASARLDGGHIAIVVSDQGRWRTPDPSPGERGRGVRMMRALMDTVVIDSSDSGTTVRMRRRRSA</sequence>
<keyword evidence="5" id="KW-0418">Kinase</keyword>
<keyword evidence="4 7" id="KW-0597">Phosphoprotein</keyword>
<protein>
    <recommendedName>
        <fullName evidence="3">histidine kinase</fullName>
        <ecNumber evidence="3">2.7.13.3</ecNumber>
    </recommendedName>
</protein>
<dbReference type="Pfam" id="PF07228">
    <property type="entry name" value="SpoIIE"/>
    <property type="match status" value="1"/>
</dbReference>
<dbReference type="Gene3D" id="1.10.287.130">
    <property type="match status" value="1"/>
</dbReference>
<dbReference type="SMART" id="SM00086">
    <property type="entry name" value="PAC"/>
    <property type="match status" value="1"/>
</dbReference>
<dbReference type="EC" id="2.7.13.3" evidence="3"/>
<evidence type="ECO:0000256" key="6">
    <source>
        <dbReference type="ARBA" id="ARBA00023012"/>
    </source>
</evidence>